<dbReference type="STRING" id="2594813.A0A395MV14"/>
<sequence length="562" mass="62129">MFYPSPAPDIDINNQLQPQGAPYNKPVANFAWAVPGGLSAINTNLNTLPQDGYTSESPLVMSALSNGYHSADLALLSRPNFNTQNNFSAATEWQWPTTQFGTSSQSLVPPGNSQNREVVSNKLRTLVRMLLGTRFVLRTVRQKNRRHSASDCHPWSTSCRKFPGPGPSQSSSGSGDAVFSNLSNEYQSHTFNFPDYTTNTWPDNTLGIWGTGENSQFPSQEYAPGKITELSDEEVISGMERELPGLLDGPTTAGNVANRTQRKVATLNQSKKRPIDCVNVEESSDDDTDDGSRGTKRSKKASTSQRFACPFYKHNPAQYENSRSCVGPGWKTVHRVKEHIFRSHKLPEHQCPRCFETFKSAGALSKHSRAAVLCQIQNRATQEEGIDAGQERQLKIRARKTNAGPHQKKVEEDRWNEMYQIVFPNEEQPSSPYYNRVHTSALSRIDDFERNIMDDFGQRVSARLGCLGMQQSLLTNILTITRSALQESVQSCRKGDADLDSQLSQLTASQTPIPQSNLGMGSQLPGVENTFFGGGFDDQLVAQILSDSSLGFSSSGSWNTLS</sequence>
<dbReference type="AlphaFoldDB" id="A0A395MV14"/>
<name>A0A395MV14_9HYPO</name>
<feature type="region of interest" description="Disordered" evidence="1">
    <location>
        <begin position="146"/>
        <end position="179"/>
    </location>
</feature>
<accession>A0A395MV14</accession>
<keyword evidence="3" id="KW-1185">Reference proteome</keyword>
<dbReference type="EMBL" id="PXXK01000093">
    <property type="protein sequence ID" value="RFN51722.1"/>
    <property type="molecule type" value="Genomic_DNA"/>
</dbReference>
<organism evidence="2 3">
    <name type="scientific">Fusarium flagelliforme</name>
    <dbReference type="NCBI Taxonomy" id="2675880"/>
    <lineage>
        <taxon>Eukaryota</taxon>
        <taxon>Fungi</taxon>
        <taxon>Dikarya</taxon>
        <taxon>Ascomycota</taxon>
        <taxon>Pezizomycotina</taxon>
        <taxon>Sordariomycetes</taxon>
        <taxon>Hypocreomycetidae</taxon>
        <taxon>Hypocreales</taxon>
        <taxon>Nectriaceae</taxon>
        <taxon>Fusarium</taxon>
        <taxon>Fusarium incarnatum-equiseti species complex</taxon>
    </lineage>
</organism>
<evidence type="ECO:0000313" key="3">
    <source>
        <dbReference type="Proteomes" id="UP000265631"/>
    </source>
</evidence>
<proteinExistence type="predicted"/>
<dbReference type="PANTHER" id="PTHR38166:SF1">
    <property type="entry name" value="C2H2-TYPE DOMAIN-CONTAINING PROTEIN"/>
    <property type="match status" value="1"/>
</dbReference>
<protein>
    <recommendedName>
        <fullName evidence="4">C2H2-type domain-containing protein</fullName>
    </recommendedName>
</protein>
<comment type="caution">
    <text evidence="2">The sequence shown here is derived from an EMBL/GenBank/DDBJ whole genome shotgun (WGS) entry which is preliminary data.</text>
</comment>
<reference evidence="2 3" key="1">
    <citation type="journal article" date="2018" name="PLoS Pathog.">
        <title>Evolution of structural diversity of trichothecenes, a family of toxins produced by plant pathogenic and entomopathogenic fungi.</title>
        <authorList>
            <person name="Proctor R.H."/>
            <person name="McCormick S.P."/>
            <person name="Kim H.S."/>
            <person name="Cardoza R.E."/>
            <person name="Stanley A.M."/>
            <person name="Lindo L."/>
            <person name="Kelly A."/>
            <person name="Brown D.W."/>
            <person name="Lee T."/>
            <person name="Vaughan M.M."/>
            <person name="Alexander N.J."/>
            <person name="Busman M."/>
            <person name="Gutierrez S."/>
        </authorList>
    </citation>
    <scope>NUCLEOTIDE SEQUENCE [LARGE SCALE GENOMIC DNA]</scope>
    <source>
        <strain evidence="2 3">NRRL 13405</strain>
    </source>
</reference>
<evidence type="ECO:0000313" key="2">
    <source>
        <dbReference type="EMBL" id="RFN51722.1"/>
    </source>
</evidence>
<feature type="region of interest" description="Disordered" evidence="1">
    <location>
        <begin position="278"/>
        <end position="301"/>
    </location>
</feature>
<dbReference type="PANTHER" id="PTHR38166">
    <property type="entry name" value="C2H2-TYPE DOMAIN-CONTAINING PROTEIN-RELATED"/>
    <property type="match status" value="1"/>
</dbReference>
<evidence type="ECO:0008006" key="4">
    <source>
        <dbReference type="Google" id="ProtNLM"/>
    </source>
</evidence>
<evidence type="ECO:0000256" key="1">
    <source>
        <dbReference type="SAM" id="MobiDB-lite"/>
    </source>
</evidence>
<dbReference type="Proteomes" id="UP000265631">
    <property type="component" value="Unassembled WGS sequence"/>
</dbReference>
<gene>
    <name evidence="2" type="ORF">FIE12Z_4034</name>
</gene>